<protein>
    <recommendedName>
        <fullName evidence="4">Arylsulfotransferase</fullName>
    </recommendedName>
</protein>
<dbReference type="InterPro" id="IPR011047">
    <property type="entry name" value="Quinoprotein_ADH-like_sf"/>
</dbReference>
<dbReference type="InterPro" id="IPR039535">
    <property type="entry name" value="ASST-like"/>
</dbReference>
<feature type="chain" id="PRO_5009519531" description="Arylsulfotransferase" evidence="1">
    <location>
        <begin position="24"/>
        <end position="520"/>
    </location>
</feature>
<gene>
    <name evidence="2" type="ORF">PENARI_c011G02802</name>
</gene>
<evidence type="ECO:0000313" key="2">
    <source>
        <dbReference type="EMBL" id="OGE51954.1"/>
    </source>
</evidence>
<evidence type="ECO:0000313" key="3">
    <source>
        <dbReference type="Proteomes" id="UP000177622"/>
    </source>
</evidence>
<dbReference type="Pfam" id="PF14269">
    <property type="entry name" value="Arylsulfotran_2"/>
    <property type="match status" value="1"/>
</dbReference>
<evidence type="ECO:0008006" key="4">
    <source>
        <dbReference type="Google" id="ProtNLM"/>
    </source>
</evidence>
<dbReference type="InterPro" id="IPR053143">
    <property type="entry name" value="Arylsulfate_ST"/>
</dbReference>
<name>A0A1F5LFG3_PENAI</name>
<dbReference type="OrthoDB" id="5427350at2759"/>
<proteinExistence type="predicted"/>
<organism evidence="2 3">
    <name type="scientific">Penicillium arizonense</name>
    <dbReference type="NCBI Taxonomy" id="1835702"/>
    <lineage>
        <taxon>Eukaryota</taxon>
        <taxon>Fungi</taxon>
        <taxon>Dikarya</taxon>
        <taxon>Ascomycota</taxon>
        <taxon>Pezizomycotina</taxon>
        <taxon>Eurotiomycetes</taxon>
        <taxon>Eurotiomycetidae</taxon>
        <taxon>Eurotiales</taxon>
        <taxon>Aspergillaceae</taxon>
        <taxon>Penicillium</taxon>
    </lineage>
</organism>
<dbReference type="PANTHER" id="PTHR35340">
    <property type="entry name" value="PQQ ENZYME REPEAT PROTEIN-RELATED"/>
    <property type="match status" value="1"/>
</dbReference>
<comment type="caution">
    <text evidence="2">The sequence shown here is derived from an EMBL/GenBank/DDBJ whole genome shotgun (WGS) entry which is preliminary data.</text>
</comment>
<dbReference type="AlphaFoldDB" id="A0A1F5LFG3"/>
<dbReference type="RefSeq" id="XP_022487398.1">
    <property type="nucleotide sequence ID" value="XM_022632536.1"/>
</dbReference>
<feature type="signal peptide" evidence="1">
    <location>
        <begin position="1"/>
        <end position="23"/>
    </location>
</feature>
<evidence type="ECO:0000256" key="1">
    <source>
        <dbReference type="SAM" id="SignalP"/>
    </source>
</evidence>
<dbReference type="GeneID" id="34577270"/>
<dbReference type="EMBL" id="LXJU01000011">
    <property type="protein sequence ID" value="OGE51954.1"/>
    <property type="molecule type" value="Genomic_DNA"/>
</dbReference>
<keyword evidence="3" id="KW-1185">Reference proteome</keyword>
<dbReference type="STRING" id="1835702.A0A1F5LFG3"/>
<dbReference type="PANTHER" id="PTHR35340:SF5">
    <property type="entry name" value="ASST-DOMAIN-CONTAINING PROTEIN"/>
    <property type="match status" value="1"/>
</dbReference>
<dbReference type="Proteomes" id="UP000177622">
    <property type="component" value="Unassembled WGS sequence"/>
</dbReference>
<sequence>MKLPESSLSWLLPFCVYISGAVADIGPYFGSAKYDAGEFGRWPHQSFRSSPIIGPVLNIQQHDAECENDGLLLLGPGGDEVFHSGPTIIDQRYQLVWNEPLYGKSWAVDVKYFRGVPYLTFWADKHGGQSNAAWYMLNSSYDEVYTIHPAGGWKSDDHEFDITRDQTGIVAIEMEVPFDLSAVGGPRDGWILDNGFQELDIETGKVLFQWRASAHWDLAESYQNFTEHNGTSQEEAWDFFHQNSVQKDSRGNYLISSRHMSTIAYIDGQTGSVLWKLGGKQNTFSDLSGHATDFNGQHHARFLEDWEDRKTATISLFDNGSGGRAQTHPTSGKIVKIDVEKWTAQLKQQYSNPHHRVNSVNRGSTQVLPSGNVLLGYGSAAAWSEFSADGDLLCDVHFGPQSRFSQGDVVSYRVFKRQWLGSPREGPSLSIANDIVYVSWNGATEVTAWELQGSNYAGTYDDADFFALKKTQKAGFETDILLPKENKYQYLRVVGLNQLGKKIGYSSIIDRYPPTLVAQS</sequence>
<keyword evidence="1" id="KW-0732">Signal</keyword>
<reference evidence="2 3" key="1">
    <citation type="journal article" date="2016" name="Sci. Rep.">
        <title>Penicillium arizonense, a new, genome sequenced fungal species, reveals a high chemical diversity in secreted metabolites.</title>
        <authorList>
            <person name="Grijseels S."/>
            <person name="Nielsen J.C."/>
            <person name="Randelovic M."/>
            <person name="Nielsen J."/>
            <person name="Nielsen K.F."/>
            <person name="Workman M."/>
            <person name="Frisvad J.C."/>
        </authorList>
    </citation>
    <scope>NUCLEOTIDE SEQUENCE [LARGE SCALE GENOMIC DNA]</scope>
    <source>
        <strain evidence="2 3">CBS 141311</strain>
    </source>
</reference>
<dbReference type="SUPFAM" id="SSF50998">
    <property type="entry name" value="Quinoprotein alcohol dehydrogenase-like"/>
    <property type="match status" value="1"/>
</dbReference>
<accession>A0A1F5LFG3</accession>